<dbReference type="Proteomes" id="UP000247810">
    <property type="component" value="Unassembled WGS sequence"/>
</dbReference>
<feature type="domain" description="Plastocyanin-like" evidence="5">
    <location>
        <begin position="240"/>
        <end position="372"/>
    </location>
</feature>
<dbReference type="InterPro" id="IPR045087">
    <property type="entry name" value="Cu-oxidase_fam"/>
</dbReference>
<dbReference type="GO" id="GO:0016491">
    <property type="term" value="F:oxidoreductase activity"/>
    <property type="evidence" value="ECO:0007669"/>
    <property type="project" value="UniProtKB-KW"/>
</dbReference>
<evidence type="ECO:0000256" key="3">
    <source>
        <dbReference type="ARBA" id="ARBA00023002"/>
    </source>
</evidence>
<dbReference type="AlphaFoldDB" id="A0A319D817"/>
<name>A0A319D817_9EURO</name>
<dbReference type="STRING" id="1448320.A0A319D817"/>
<accession>A0A319D817</accession>
<dbReference type="FunFam" id="2.60.40.420:FF:000021">
    <property type="entry name" value="Extracellular dihydrogeodin oxidase/laccase"/>
    <property type="match status" value="1"/>
</dbReference>
<evidence type="ECO:0000259" key="5">
    <source>
        <dbReference type="Pfam" id="PF00394"/>
    </source>
</evidence>
<dbReference type="Pfam" id="PF07731">
    <property type="entry name" value="Cu-oxidase_2"/>
    <property type="match status" value="1"/>
</dbReference>
<evidence type="ECO:0000313" key="8">
    <source>
        <dbReference type="EMBL" id="PYH93371.1"/>
    </source>
</evidence>
<dbReference type="InterPro" id="IPR001117">
    <property type="entry name" value="Cu-oxidase_2nd"/>
</dbReference>
<dbReference type="GO" id="GO:0005507">
    <property type="term" value="F:copper ion binding"/>
    <property type="evidence" value="ECO:0007669"/>
    <property type="project" value="InterPro"/>
</dbReference>
<keyword evidence="2" id="KW-0479">Metal-binding</keyword>
<evidence type="ECO:0000313" key="9">
    <source>
        <dbReference type="Proteomes" id="UP000247810"/>
    </source>
</evidence>
<evidence type="ECO:0000256" key="1">
    <source>
        <dbReference type="ARBA" id="ARBA00010609"/>
    </source>
</evidence>
<dbReference type="VEuPathDB" id="FungiDB:BO71DRAFT_399769"/>
<dbReference type="Pfam" id="PF07732">
    <property type="entry name" value="Cu-oxidase_3"/>
    <property type="match status" value="1"/>
</dbReference>
<dbReference type="InterPro" id="IPR008972">
    <property type="entry name" value="Cupredoxin"/>
</dbReference>
<organism evidence="8 9">
    <name type="scientific">Aspergillus ellipticus CBS 707.79</name>
    <dbReference type="NCBI Taxonomy" id="1448320"/>
    <lineage>
        <taxon>Eukaryota</taxon>
        <taxon>Fungi</taxon>
        <taxon>Dikarya</taxon>
        <taxon>Ascomycota</taxon>
        <taxon>Pezizomycotina</taxon>
        <taxon>Eurotiomycetes</taxon>
        <taxon>Eurotiomycetidae</taxon>
        <taxon>Eurotiales</taxon>
        <taxon>Aspergillaceae</taxon>
        <taxon>Aspergillus</taxon>
        <taxon>Aspergillus subgen. Circumdati</taxon>
    </lineage>
</organism>
<keyword evidence="3" id="KW-0560">Oxidoreductase</keyword>
<dbReference type="CDD" id="cd13880">
    <property type="entry name" value="CuRO_2_MaLCC_like"/>
    <property type="match status" value="1"/>
</dbReference>
<comment type="similarity">
    <text evidence="1">Belongs to the multicopper oxidase family.</text>
</comment>
<proteinExistence type="inferred from homology"/>
<dbReference type="InterPro" id="IPR002355">
    <property type="entry name" value="Cu_oxidase_Cu_BS"/>
</dbReference>
<evidence type="ECO:0000256" key="4">
    <source>
        <dbReference type="ARBA" id="ARBA00023008"/>
    </source>
</evidence>
<dbReference type="Pfam" id="PF00394">
    <property type="entry name" value="Cu-oxidase"/>
    <property type="match status" value="1"/>
</dbReference>
<dbReference type="OrthoDB" id="2121828at2759"/>
<reference evidence="8 9" key="1">
    <citation type="submission" date="2018-02" db="EMBL/GenBank/DDBJ databases">
        <title>The genomes of Aspergillus section Nigri reveals drivers in fungal speciation.</title>
        <authorList>
            <consortium name="DOE Joint Genome Institute"/>
            <person name="Vesth T.C."/>
            <person name="Nybo J."/>
            <person name="Theobald S."/>
            <person name="Brandl J."/>
            <person name="Frisvad J.C."/>
            <person name="Nielsen K.F."/>
            <person name="Lyhne E.K."/>
            <person name="Kogle M.E."/>
            <person name="Kuo A."/>
            <person name="Riley R."/>
            <person name="Clum A."/>
            <person name="Nolan M."/>
            <person name="Lipzen A."/>
            <person name="Salamov A."/>
            <person name="Henrissat B."/>
            <person name="Wiebenga A."/>
            <person name="De vries R.P."/>
            <person name="Grigoriev I.V."/>
            <person name="Mortensen U.H."/>
            <person name="Andersen M.R."/>
            <person name="Baker S.E."/>
        </authorList>
    </citation>
    <scope>NUCLEOTIDE SEQUENCE [LARGE SCALE GENOMIC DNA]</scope>
    <source>
        <strain evidence="8 9">CBS 707.79</strain>
    </source>
</reference>
<dbReference type="PANTHER" id="PTHR11709:SF71">
    <property type="entry name" value="OXIDOREDUCTASE TPCJ"/>
    <property type="match status" value="1"/>
</dbReference>
<dbReference type="Gene3D" id="2.60.40.420">
    <property type="entry name" value="Cupredoxins - blue copper proteins"/>
    <property type="match status" value="3"/>
</dbReference>
<keyword evidence="4" id="KW-0186">Copper</keyword>
<evidence type="ECO:0000259" key="6">
    <source>
        <dbReference type="Pfam" id="PF07731"/>
    </source>
</evidence>
<keyword evidence="9" id="KW-1185">Reference proteome</keyword>
<dbReference type="InterPro" id="IPR011707">
    <property type="entry name" value="Cu-oxidase-like_N"/>
</dbReference>
<evidence type="ECO:0000256" key="2">
    <source>
        <dbReference type="ARBA" id="ARBA00022723"/>
    </source>
</evidence>
<dbReference type="SUPFAM" id="SSF49503">
    <property type="entry name" value="Cupredoxins"/>
    <property type="match status" value="3"/>
</dbReference>
<protein>
    <submittedName>
        <fullName evidence="8">Multicopper oxidase</fullName>
    </submittedName>
</protein>
<feature type="domain" description="Plastocyanin-like" evidence="7">
    <location>
        <begin position="129"/>
        <end position="228"/>
    </location>
</feature>
<dbReference type="CDD" id="cd13854">
    <property type="entry name" value="CuRO_1_MaLCC_like"/>
    <property type="match status" value="1"/>
</dbReference>
<gene>
    <name evidence="8" type="ORF">BO71DRAFT_399769</name>
</gene>
<feature type="domain" description="Plastocyanin-like" evidence="6">
    <location>
        <begin position="531"/>
        <end position="611"/>
    </location>
</feature>
<dbReference type="InterPro" id="IPR011706">
    <property type="entry name" value="Cu-oxidase_C"/>
</dbReference>
<dbReference type="EMBL" id="KZ825894">
    <property type="protein sequence ID" value="PYH93371.1"/>
    <property type="molecule type" value="Genomic_DNA"/>
</dbReference>
<sequence>MIINQYITTIINFFGFLSFNDPQQQPLPYEGGPVPSTPEVLSFIPPGAAESFQDAPIRCEYPAMAKEYTYVNSSNDRGLWLKHKTDPSKNFDIFTDYENRWPSGIVRKYTLTLNEDRLNLDGIEAPLSKVFNKQYPGPWIQACWGDTVNITIKNNLTYNGTAIHMHGVRLLNKNLMDGVPGITQCPIAPGESFSYFFNTTQYGTTWYHSHYSLQYSDGVRGPITIHGPTSANYTDAIDPIIMADHNHRSAFQDFYQEQFVNPAEGRVPPKMTSIILNQHGSYAGSFPERRYTKNVKPGKRYILRLINGSTDTTFIFSIDNHNLTVIGADFVPVTPYSKDHIHIGIGQRFHVILETKPTHDPTKNEGFWIRTQPADGCHNFETFPDARQGILWYGSGPNPPIPTTNAFQYNATCSDELTLAPIVKWTIPAPPSKNISVVEYNVANASIEIDDWVLPAVGTDPEVTVGDWQILDDPIWVDYQRPTVKHLNPPYENDSVMYPAQPRGMWNYLLIIGGNQDNPEPVEGGRLFPAAHPMHLHGHDFAILQYSTEEYDASQPLDLTLDNPRRRDSVLLPLNGFIVIAFQSDNPGAWTLHCHIAWHSSAGLAFQLLSEKDILQDQIREDPWAERQLNRTCQSWDRWFANDSNHWNPTGRFQDDSGI</sequence>
<dbReference type="PANTHER" id="PTHR11709">
    <property type="entry name" value="MULTI-COPPER OXIDASE"/>
    <property type="match status" value="1"/>
</dbReference>
<dbReference type="PROSITE" id="PS00080">
    <property type="entry name" value="MULTICOPPER_OXIDASE2"/>
    <property type="match status" value="1"/>
</dbReference>
<evidence type="ECO:0000259" key="7">
    <source>
        <dbReference type="Pfam" id="PF07732"/>
    </source>
</evidence>